<dbReference type="SUPFAM" id="SSF51735">
    <property type="entry name" value="NAD(P)-binding Rossmann-fold domains"/>
    <property type="match status" value="1"/>
</dbReference>
<dbReference type="Proteomes" id="UP001202328">
    <property type="component" value="Unassembled WGS sequence"/>
</dbReference>
<keyword evidence="2" id="KW-1185">Reference proteome</keyword>
<evidence type="ECO:0000313" key="2">
    <source>
        <dbReference type="Proteomes" id="UP001202328"/>
    </source>
</evidence>
<dbReference type="InterPro" id="IPR052992">
    <property type="entry name" value="SDR_member_12"/>
</dbReference>
<reference evidence="1" key="1">
    <citation type="submission" date="2022-04" db="EMBL/GenBank/DDBJ databases">
        <title>A functionally conserved STORR gene fusion in Papaver species that diverged 16.8 million years ago.</title>
        <authorList>
            <person name="Catania T."/>
        </authorList>
    </citation>
    <scope>NUCLEOTIDE SEQUENCE</scope>
    <source>
        <strain evidence="1">S-188037</strain>
    </source>
</reference>
<feature type="non-terminal residue" evidence="1">
    <location>
        <position position="1"/>
    </location>
</feature>
<organism evidence="1 2">
    <name type="scientific">Papaver atlanticum</name>
    <dbReference type="NCBI Taxonomy" id="357466"/>
    <lineage>
        <taxon>Eukaryota</taxon>
        <taxon>Viridiplantae</taxon>
        <taxon>Streptophyta</taxon>
        <taxon>Embryophyta</taxon>
        <taxon>Tracheophyta</taxon>
        <taxon>Spermatophyta</taxon>
        <taxon>Magnoliopsida</taxon>
        <taxon>Ranunculales</taxon>
        <taxon>Papaveraceae</taxon>
        <taxon>Papaveroideae</taxon>
        <taxon>Papaver</taxon>
    </lineage>
</organism>
<accession>A0AAD4XQW2</accession>
<dbReference type="PANTHER" id="PTHR44656">
    <property type="entry name" value="DEHYDROGENASE/REDUCTASE SDR FAMILY MEMBER 12"/>
    <property type="match status" value="1"/>
</dbReference>
<dbReference type="InterPro" id="IPR036291">
    <property type="entry name" value="NAD(P)-bd_dom_sf"/>
</dbReference>
<name>A0AAD4XQW2_9MAGN</name>
<gene>
    <name evidence="1" type="ORF">MKW98_022661</name>
</gene>
<dbReference type="PANTHER" id="PTHR44656:SF7">
    <property type="entry name" value="DEHYDROGENASE_REDUCTASE SDR FAMILY MEMBER 12"/>
    <property type="match status" value="1"/>
</dbReference>
<evidence type="ECO:0008006" key="3">
    <source>
        <dbReference type="Google" id="ProtNLM"/>
    </source>
</evidence>
<evidence type="ECO:0000313" key="1">
    <source>
        <dbReference type="EMBL" id="KAI3935653.1"/>
    </source>
</evidence>
<dbReference type="EMBL" id="JAJJMB010006234">
    <property type="protein sequence ID" value="KAI3935653.1"/>
    <property type="molecule type" value="Genomic_DNA"/>
</dbReference>
<protein>
    <recommendedName>
        <fullName evidence="3">Short-chain dehydrogenase</fullName>
    </recommendedName>
</protein>
<dbReference type="InterPro" id="IPR002347">
    <property type="entry name" value="SDR_fam"/>
</dbReference>
<dbReference type="Gene3D" id="3.40.50.720">
    <property type="entry name" value="NAD(P)-binding Rossmann-like Domain"/>
    <property type="match status" value="1"/>
</dbReference>
<dbReference type="Pfam" id="PF00106">
    <property type="entry name" value="adh_short"/>
    <property type="match status" value="1"/>
</dbReference>
<sequence>YNLKFFRLGFNSGHNCVVTGANSGIGYVVAEALASSGGNVYMVCRNKERGEATVSKVQSATGNQNVYLETGDELCRKCSRNFLYNIVDVAISGENNT</sequence>
<dbReference type="AlphaFoldDB" id="A0AAD4XQW2"/>
<proteinExistence type="predicted"/>
<comment type="caution">
    <text evidence="1">The sequence shown here is derived from an EMBL/GenBank/DDBJ whole genome shotgun (WGS) entry which is preliminary data.</text>
</comment>